<dbReference type="PANTHER" id="PTHR47066">
    <property type="entry name" value="HEAVY METAL-ASSOCIATED ISOPRENYLATED PLANT PROTEIN 9"/>
    <property type="match status" value="1"/>
</dbReference>
<gene>
    <name evidence="1" type="ORF">D0Y65_026518</name>
</gene>
<organism evidence="1 2">
    <name type="scientific">Glycine soja</name>
    <name type="common">Wild soybean</name>
    <dbReference type="NCBI Taxonomy" id="3848"/>
    <lineage>
        <taxon>Eukaryota</taxon>
        <taxon>Viridiplantae</taxon>
        <taxon>Streptophyta</taxon>
        <taxon>Embryophyta</taxon>
        <taxon>Tracheophyta</taxon>
        <taxon>Spermatophyta</taxon>
        <taxon>Magnoliopsida</taxon>
        <taxon>eudicotyledons</taxon>
        <taxon>Gunneridae</taxon>
        <taxon>Pentapetalae</taxon>
        <taxon>rosids</taxon>
        <taxon>fabids</taxon>
        <taxon>Fabales</taxon>
        <taxon>Fabaceae</taxon>
        <taxon>Papilionoideae</taxon>
        <taxon>50 kb inversion clade</taxon>
        <taxon>NPAAA clade</taxon>
        <taxon>indigoferoid/millettioid clade</taxon>
        <taxon>Phaseoleae</taxon>
        <taxon>Glycine</taxon>
        <taxon>Glycine subgen. Soja</taxon>
    </lineage>
</organism>
<keyword evidence="2" id="KW-1185">Reference proteome</keyword>
<name>A0A445IKC9_GLYSO</name>
<evidence type="ECO:0000313" key="1">
    <source>
        <dbReference type="EMBL" id="RZB86501.1"/>
    </source>
</evidence>
<reference evidence="1 2" key="1">
    <citation type="submission" date="2018-09" db="EMBL/GenBank/DDBJ databases">
        <title>A high-quality reference genome of wild soybean provides a powerful tool to mine soybean genomes.</title>
        <authorList>
            <person name="Xie M."/>
            <person name="Chung C.Y.L."/>
            <person name="Li M.-W."/>
            <person name="Wong F.-L."/>
            <person name="Chan T.-F."/>
            <person name="Lam H.-M."/>
        </authorList>
    </citation>
    <scope>NUCLEOTIDE SEQUENCE [LARGE SCALE GENOMIC DNA]</scope>
    <source>
        <strain evidence="2">cv. W05</strain>
        <tissue evidence="1">Hypocotyl of etiolated seedlings</tissue>
    </source>
</reference>
<proteinExistence type="predicted"/>
<dbReference type="PANTHER" id="PTHR47066:SF1">
    <property type="entry name" value="HEAVY METAL-ASSOCIATED ISOPRENYLATED PLANT PROTEIN 9"/>
    <property type="match status" value="1"/>
</dbReference>
<comment type="caution">
    <text evidence="1">The sequence shown here is derived from an EMBL/GenBank/DDBJ whole genome shotgun (WGS) entry which is preliminary data.</text>
</comment>
<dbReference type="GO" id="GO:0046872">
    <property type="term" value="F:metal ion binding"/>
    <property type="evidence" value="ECO:0007669"/>
    <property type="project" value="InterPro"/>
</dbReference>
<dbReference type="EMBL" id="QZWG01000010">
    <property type="protein sequence ID" value="RZB86501.1"/>
    <property type="molecule type" value="Genomic_DNA"/>
</dbReference>
<dbReference type="InterPro" id="IPR044258">
    <property type="entry name" value="HIPP09-like"/>
</dbReference>
<dbReference type="Proteomes" id="UP000289340">
    <property type="component" value="Chromosome 10"/>
</dbReference>
<sequence>MNSTSFQVLENQKTSESFWYKEEEEVQRDSRLVKDCNEMIGKGNLFHGLSSEDPYAHLATYFEICNTAKIAGVSEDAIQLNLLSFSLVGEAKRWLHSFKGNSLRTWEEFPDESLSEALDCFCGLLQKTTTHGFSEPIQLNIFIDGQCPHSKQLLDASAEGKIKLKPLDTSKGATSLTIRAKVGGISNGGIEKLLATSESDMRQWFKENYNFVICQGVVIDMAKNKVTIKGTVEPYAICNMILKKTKIRAQVISSLLEAGEGEPIPSQVGLII</sequence>
<evidence type="ECO:0000313" key="2">
    <source>
        <dbReference type="Proteomes" id="UP000289340"/>
    </source>
</evidence>
<accession>A0A445IKC9</accession>
<dbReference type="AlphaFoldDB" id="A0A445IKC9"/>
<protein>
    <submittedName>
        <fullName evidence="1">Uncharacterized protein</fullName>
    </submittedName>
</protein>